<comment type="caution">
    <text evidence="4">The sequence shown here is derived from an EMBL/GenBank/DDBJ whole genome shotgun (WGS) entry which is preliminary data.</text>
</comment>
<dbReference type="Pfam" id="PF01551">
    <property type="entry name" value="Peptidase_M23"/>
    <property type="match status" value="1"/>
</dbReference>
<dbReference type="PROSITE" id="PS51109">
    <property type="entry name" value="G5"/>
    <property type="match status" value="1"/>
</dbReference>
<dbReference type="Gene3D" id="3.10.350.10">
    <property type="entry name" value="LysM domain"/>
    <property type="match status" value="1"/>
</dbReference>
<dbReference type="Pfam" id="PF07501">
    <property type="entry name" value="G5"/>
    <property type="match status" value="1"/>
</dbReference>
<name>A0A4V2ZSS8_9BACL</name>
<dbReference type="EMBL" id="SMRT01000013">
    <property type="protein sequence ID" value="TDF94384.1"/>
    <property type="molecule type" value="Genomic_DNA"/>
</dbReference>
<dbReference type="OrthoDB" id="9805799at2"/>
<dbReference type="Pfam" id="PF01476">
    <property type="entry name" value="LysM"/>
    <property type="match status" value="1"/>
</dbReference>
<dbReference type="RefSeq" id="WP_133232706.1">
    <property type="nucleotide sequence ID" value="NZ_SMRT01000013.1"/>
</dbReference>
<dbReference type="InterPro" id="IPR036779">
    <property type="entry name" value="LysM_dom_sf"/>
</dbReference>
<dbReference type="SUPFAM" id="SSF54106">
    <property type="entry name" value="LysM domain"/>
    <property type="match status" value="1"/>
</dbReference>
<protein>
    <submittedName>
        <fullName evidence="4">M23 family metallopeptidase</fullName>
    </submittedName>
</protein>
<dbReference type="InterPro" id="IPR018392">
    <property type="entry name" value="LysM"/>
</dbReference>
<dbReference type="GO" id="GO:0004222">
    <property type="term" value="F:metalloendopeptidase activity"/>
    <property type="evidence" value="ECO:0007669"/>
    <property type="project" value="TreeGrafter"/>
</dbReference>
<keyword evidence="5" id="KW-1185">Reference proteome</keyword>
<gene>
    <name evidence="4" type="ORF">E1757_23490</name>
</gene>
<sequence length="474" mass="52567">MQKAYASILLHKWSIAKTVSVLSVVTAVIWGGNAFVKLNMTHIVHVSLNGQEVGVVKDKAIVEQYVADKSDELEKSNKDLHLVVRTPKVTYTDEKAFLAETNEQEVLTKLAGAMYAQPVGTELLVDGKPMGILKDQETASQMLDQIKTTVVKKKDSGKVKVLSATPSEPIGEVELQKVDFVQKVELKDIPIQPQDVVNPEELRKKLETGDVQPTKYTVEKGDCVSCIAKKFNIPKQMIYQNNPWIVDDMIKAGQQLDLTVLQPTLAVRTVEKVVEQQEVQYETEYQKDDTMRVGNDQTIKEGKNGLKKVIILVTKINGLMIEETVQNEEIVQEPVKALVRKGTKVIKGEGTGKFAWPVVSSTISSTFGYRWGTLHKGVDLTSSNKNIMAADNGKVVYAGNKNDGYGNQIILDHMNGYRTLYGHLSQINVTSGKIVEKGEKIGYMGSTGDSTGVHLHFEVQRNGTPENPLKYLNR</sequence>
<dbReference type="SUPFAM" id="SSF51261">
    <property type="entry name" value="Duplicated hybrid motif"/>
    <property type="match status" value="1"/>
</dbReference>
<dbReference type="Gene3D" id="2.70.70.10">
    <property type="entry name" value="Glucose Permease (Domain IIA)"/>
    <property type="match status" value="1"/>
</dbReference>
<dbReference type="Proteomes" id="UP000295636">
    <property type="component" value="Unassembled WGS sequence"/>
</dbReference>
<evidence type="ECO:0000259" key="3">
    <source>
        <dbReference type="PROSITE" id="PS51782"/>
    </source>
</evidence>
<dbReference type="SMART" id="SM01208">
    <property type="entry name" value="G5"/>
    <property type="match status" value="1"/>
</dbReference>
<evidence type="ECO:0000256" key="1">
    <source>
        <dbReference type="ARBA" id="ARBA00022729"/>
    </source>
</evidence>
<evidence type="ECO:0000313" key="5">
    <source>
        <dbReference type="Proteomes" id="UP000295636"/>
    </source>
</evidence>
<dbReference type="PROSITE" id="PS51782">
    <property type="entry name" value="LYSM"/>
    <property type="match status" value="1"/>
</dbReference>
<dbReference type="CDD" id="cd00118">
    <property type="entry name" value="LysM"/>
    <property type="match status" value="1"/>
</dbReference>
<keyword evidence="1" id="KW-0732">Signal</keyword>
<dbReference type="AlphaFoldDB" id="A0A4V2ZSS8"/>
<dbReference type="InterPro" id="IPR011098">
    <property type="entry name" value="G5_dom"/>
</dbReference>
<organism evidence="4 5">
    <name type="scientific">Paenibacillus piri</name>
    <dbReference type="NCBI Taxonomy" id="2547395"/>
    <lineage>
        <taxon>Bacteria</taxon>
        <taxon>Bacillati</taxon>
        <taxon>Bacillota</taxon>
        <taxon>Bacilli</taxon>
        <taxon>Bacillales</taxon>
        <taxon>Paenibacillaceae</taxon>
        <taxon>Paenibacillus</taxon>
    </lineage>
</organism>
<dbReference type="Gene3D" id="2.20.230.10">
    <property type="entry name" value="Resuscitation-promoting factor rpfb"/>
    <property type="match status" value="1"/>
</dbReference>
<reference evidence="4 5" key="1">
    <citation type="submission" date="2019-03" db="EMBL/GenBank/DDBJ databases">
        <title>This is whole genome sequence of Paenibacillus sp MS74 strain.</title>
        <authorList>
            <person name="Trinh H.N."/>
        </authorList>
    </citation>
    <scope>NUCLEOTIDE SEQUENCE [LARGE SCALE GENOMIC DNA]</scope>
    <source>
        <strain evidence="4 5">MS74</strain>
    </source>
</reference>
<dbReference type="InterPro" id="IPR011055">
    <property type="entry name" value="Dup_hybrid_motif"/>
</dbReference>
<dbReference type="SMART" id="SM00257">
    <property type="entry name" value="LysM"/>
    <property type="match status" value="1"/>
</dbReference>
<feature type="domain" description="LysM" evidence="3">
    <location>
        <begin position="214"/>
        <end position="258"/>
    </location>
</feature>
<evidence type="ECO:0000259" key="2">
    <source>
        <dbReference type="PROSITE" id="PS51109"/>
    </source>
</evidence>
<evidence type="ECO:0000313" key="4">
    <source>
        <dbReference type="EMBL" id="TDF94384.1"/>
    </source>
</evidence>
<dbReference type="CDD" id="cd12797">
    <property type="entry name" value="M23_peptidase"/>
    <property type="match status" value="1"/>
</dbReference>
<accession>A0A4V2ZSS8</accession>
<dbReference type="InterPro" id="IPR016047">
    <property type="entry name" value="M23ase_b-sheet_dom"/>
</dbReference>
<proteinExistence type="predicted"/>
<dbReference type="PANTHER" id="PTHR21666:SF289">
    <property type="entry name" value="L-ALA--D-GLU ENDOPEPTIDASE"/>
    <property type="match status" value="1"/>
</dbReference>
<dbReference type="InterPro" id="IPR050570">
    <property type="entry name" value="Cell_wall_metabolism_enzyme"/>
</dbReference>
<feature type="domain" description="G5" evidence="2">
    <location>
        <begin position="264"/>
        <end position="345"/>
    </location>
</feature>
<dbReference type="PANTHER" id="PTHR21666">
    <property type="entry name" value="PEPTIDASE-RELATED"/>
    <property type="match status" value="1"/>
</dbReference>